<keyword evidence="3 4" id="KW-0067">ATP-binding</keyword>
<feature type="domain" description="Protein kinase" evidence="7">
    <location>
        <begin position="337"/>
        <end position="663"/>
    </location>
</feature>
<organism evidence="9 10">
    <name type="scientific">Globisporangium ultimum (strain ATCC 200006 / CBS 805.95 / DAOM BR144)</name>
    <name type="common">Pythium ultimum</name>
    <dbReference type="NCBI Taxonomy" id="431595"/>
    <lineage>
        <taxon>Eukaryota</taxon>
        <taxon>Sar</taxon>
        <taxon>Stramenopiles</taxon>
        <taxon>Oomycota</taxon>
        <taxon>Peronosporomycetes</taxon>
        <taxon>Pythiales</taxon>
        <taxon>Pythiaceae</taxon>
        <taxon>Globisporangium</taxon>
    </lineage>
</organism>
<dbReference type="Gene3D" id="3.30.200.20">
    <property type="entry name" value="Phosphorylase Kinase, domain 1"/>
    <property type="match status" value="1"/>
</dbReference>
<dbReference type="InParanoid" id="K3WIH8"/>
<dbReference type="eggNOG" id="KOG0192">
    <property type="taxonomic scope" value="Eukaryota"/>
</dbReference>
<dbReference type="InterPro" id="IPR001245">
    <property type="entry name" value="Ser-Thr/Tyr_kinase_cat_dom"/>
</dbReference>
<keyword evidence="6" id="KW-1133">Transmembrane helix</keyword>
<dbReference type="CDD" id="cd04371">
    <property type="entry name" value="DEP"/>
    <property type="match status" value="1"/>
</dbReference>
<keyword evidence="6" id="KW-0812">Transmembrane</keyword>
<feature type="transmembrane region" description="Helical" evidence="6">
    <location>
        <begin position="175"/>
        <end position="196"/>
    </location>
</feature>
<dbReference type="Pfam" id="PF07714">
    <property type="entry name" value="PK_Tyr_Ser-Thr"/>
    <property type="match status" value="1"/>
</dbReference>
<dbReference type="GO" id="GO:0035556">
    <property type="term" value="P:intracellular signal transduction"/>
    <property type="evidence" value="ECO:0007669"/>
    <property type="project" value="InterPro"/>
</dbReference>
<dbReference type="SMART" id="SM00220">
    <property type="entry name" value="S_TKc"/>
    <property type="match status" value="1"/>
</dbReference>
<dbReference type="PANTHER" id="PTHR44329:SF289">
    <property type="entry name" value="SERINE_THREONINE-PROTEIN KINASE VIK"/>
    <property type="match status" value="1"/>
</dbReference>
<evidence type="ECO:0000259" key="7">
    <source>
        <dbReference type="PROSITE" id="PS50011"/>
    </source>
</evidence>
<dbReference type="GO" id="GO:0004674">
    <property type="term" value="F:protein serine/threonine kinase activity"/>
    <property type="evidence" value="ECO:0007669"/>
    <property type="project" value="UniProtKB-KW"/>
</dbReference>
<feature type="transmembrane region" description="Helical" evidence="6">
    <location>
        <begin position="262"/>
        <end position="284"/>
    </location>
</feature>
<reference evidence="10" key="2">
    <citation type="submission" date="2010-04" db="EMBL/GenBank/DDBJ databases">
        <authorList>
            <person name="Buell R."/>
            <person name="Hamilton J."/>
            <person name="Hostetler J."/>
        </authorList>
    </citation>
    <scope>NUCLEOTIDE SEQUENCE [LARGE SCALE GENOMIC DNA]</scope>
    <source>
        <strain evidence="10">DAOM:BR144</strain>
    </source>
</reference>
<dbReference type="InterPro" id="IPR051681">
    <property type="entry name" value="Ser/Thr_Kinases-Pseudokinases"/>
</dbReference>
<evidence type="ECO:0000256" key="6">
    <source>
        <dbReference type="SAM" id="Phobius"/>
    </source>
</evidence>
<protein>
    <recommendedName>
        <fullName evidence="11">Protein kinase domain-containing protein</fullName>
    </recommendedName>
</protein>
<dbReference type="SUPFAM" id="SSF46785">
    <property type="entry name" value="Winged helix' DNA-binding domain"/>
    <property type="match status" value="1"/>
</dbReference>
<sequence length="953" mass="105126">MLLNATTSMPGAAVIVANTVAPLLTNGTPNSTTPAANVTSANQTKIAAQQALVAYLHRKIHTLQLYLLVGYGVMFFLCVVLLIYLRFNRHVAFKGDESAARKVILPAFEPLLAVLAVTTGTYTIFFCTALATNYYTYDISKLATEAFYSGRQFVFLSVVVFMLQKSVSGPALRRSLAITFVLSTYTMPIVWYMVTYRPASELYTVLTTSRALLLLLYTYMFIKPPGRASKRTIREFCVFAYIYYALLFTYNELFRIKKTDEGFTLTYANLLCGSLCPLVIWRVLRADTEHWRGMGRRACDLQRLFRQNRNLPEHVSSKGLHVLIEMHRKLIIDFAYLELKQRIGVGASAIVFSGILKETTHVAVKVYTPVDFNEDTVAEFSQEAALCGALHHPNIVKFYGMCVSPPTICLVSELCQGSLEDVTCAVSQRDSHPNRQQMLLNLAYMLDAARAVAYIHSFSPPFVHRDIKPANFLVDIEGTVKLTDFGESRSLPRSCMMPGGGAAGGSEAASGNMSDEKAFAHNGGRSSLSNVAMMDSGVANLQHVPAGPQSHGSMGARMTVKGTVDYMAPEIIQGKAGQATYGEAADVYSLGITMWDILNPGREKFPTSKNNHFLVFENVTNGERPELDKRIHPGLRAVIESAWQGDAALRPSAQHIVSILESIQEEICAAFAMELSDDLENALLTTLQKETRSLTDQSFSGIQAIDLMEHSQYVDSVSEALRVGNALMDAGLLHHLKHARPFENSDALYFFDESNINLCKPLVVGAYDGHGCSTTKTDKDTSARSAVRTEAESESEDEQEHDDEHGSGSIDIVTVLGDNEAPMRPSRKASHRTTSTNGNTISEYLRTGASSSHSGEIEHDGTMCACRRLGQRLQIPKTSVRRRFRRKYKVIAEENVLAARLLQDEPSTMSHSRSTTGGGFHSDSHNLLQQDCACVDLSEFDYVDASHSSSIRL</sequence>
<dbReference type="InterPro" id="IPR036390">
    <property type="entry name" value="WH_DNA-bd_sf"/>
</dbReference>
<dbReference type="Proteomes" id="UP000019132">
    <property type="component" value="Unassembled WGS sequence"/>
</dbReference>
<feature type="transmembrane region" description="Helical" evidence="6">
    <location>
        <begin position="65"/>
        <end position="85"/>
    </location>
</feature>
<dbReference type="InterPro" id="IPR000719">
    <property type="entry name" value="Prot_kinase_dom"/>
</dbReference>
<keyword evidence="1" id="KW-0723">Serine/threonine-protein kinase</keyword>
<dbReference type="PROSITE" id="PS50011">
    <property type="entry name" value="PROTEIN_KINASE_DOM"/>
    <property type="match status" value="1"/>
</dbReference>
<evidence type="ECO:0000256" key="4">
    <source>
        <dbReference type="PROSITE-ProRule" id="PRU10141"/>
    </source>
</evidence>
<dbReference type="VEuPathDB" id="FungiDB:PYU1_G004759"/>
<evidence type="ECO:0000256" key="2">
    <source>
        <dbReference type="ARBA" id="ARBA00022741"/>
    </source>
</evidence>
<evidence type="ECO:0000256" key="5">
    <source>
        <dbReference type="SAM" id="MobiDB-lite"/>
    </source>
</evidence>
<evidence type="ECO:0008006" key="11">
    <source>
        <dbReference type="Google" id="ProtNLM"/>
    </source>
</evidence>
<dbReference type="InterPro" id="IPR011009">
    <property type="entry name" value="Kinase-like_dom_sf"/>
</dbReference>
<feature type="transmembrane region" description="Helical" evidence="6">
    <location>
        <begin position="111"/>
        <end position="134"/>
    </location>
</feature>
<dbReference type="SMART" id="SM00049">
    <property type="entry name" value="DEP"/>
    <property type="match status" value="1"/>
</dbReference>
<dbReference type="InterPro" id="IPR008271">
    <property type="entry name" value="Ser/Thr_kinase_AS"/>
</dbReference>
<dbReference type="PROSITE" id="PS50186">
    <property type="entry name" value="DEP"/>
    <property type="match status" value="1"/>
</dbReference>
<feature type="transmembrane region" description="Helical" evidence="6">
    <location>
        <begin position="202"/>
        <end position="221"/>
    </location>
</feature>
<dbReference type="SUPFAM" id="SSF56112">
    <property type="entry name" value="Protein kinase-like (PK-like)"/>
    <property type="match status" value="1"/>
</dbReference>
<reference evidence="10" key="1">
    <citation type="journal article" date="2010" name="Genome Biol.">
        <title>Genome sequence of the necrotrophic plant pathogen Pythium ultimum reveals original pathogenicity mechanisms and effector repertoire.</title>
        <authorList>
            <person name="Levesque C.A."/>
            <person name="Brouwer H."/>
            <person name="Cano L."/>
            <person name="Hamilton J.P."/>
            <person name="Holt C."/>
            <person name="Huitema E."/>
            <person name="Raffaele S."/>
            <person name="Robideau G.P."/>
            <person name="Thines M."/>
            <person name="Win J."/>
            <person name="Zerillo M.M."/>
            <person name="Beakes G.W."/>
            <person name="Boore J.L."/>
            <person name="Busam D."/>
            <person name="Dumas B."/>
            <person name="Ferriera S."/>
            <person name="Fuerstenberg S.I."/>
            <person name="Gachon C.M."/>
            <person name="Gaulin E."/>
            <person name="Govers F."/>
            <person name="Grenville-Briggs L."/>
            <person name="Horner N."/>
            <person name="Hostetler J."/>
            <person name="Jiang R.H."/>
            <person name="Johnson J."/>
            <person name="Krajaejun T."/>
            <person name="Lin H."/>
            <person name="Meijer H.J."/>
            <person name="Moore B."/>
            <person name="Morris P."/>
            <person name="Phuntmart V."/>
            <person name="Puiu D."/>
            <person name="Shetty J."/>
            <person name="Stajich J.E."/>
            <person name="Tripathy S."/>
            <person name="Wawra S."/>
            <person name="van West P."/>
            <person name="Whitty B.R."/>
            <person name="Coutinho P.M."/>
            <person name="Henrissat B."/>
            <person name="Martin F."/>
            <person name="Thomas P.D."/>
            <person name="Tyler B.M."/>
            <person name="De Vries R.P."/>
            <person name="Kamoun S."/>
            <person name="Yandell M."/>
            <person name="Tisserat N."/>
            <person name="Buell C.R."/>
        </authorList>
    </citation>
    <scope>NUCLEOTIDE SEQUENCE</scope>
    <source>
        <strain evidence="10">DAOM:BR144</strain>
    </source>
</reference>
<dbReference type="InterPro" id="IPR000591">
    <property type="entry name" value="DEP_dom"/>
</dbReference>
<keyword evidence="1" id="KW-0808">Transferase</keyword>
<feature type="compositionally biased region" description="Polar residues" evidence="5">
    <location>
        <begin position="832"/>
        <end position="841"/>
    </location>
</feature>
<proteinExistence type="predicted"/>
<dbReference type="GO" id="GO:0005524">
    <property type="term" value="F:ATP binding"/>
    <property type="evidence" value="ECO:0007669"/>
    <property type="project" value="UniProtKB-UniRule"/>
</dbReference>
<dbReference type="InterPro" id="IPR036388">
    <property type="entry name" value="WH-like_DNA-bd_sf"/>
</dbReference>
<dbReference type="HOGENOM" id="CLU_014648_0_0_1"/>
<feature type="region of interest" description="Disordered" evidence="5">
    <location>
        <begin position="773"/>
        <end position="841"/>
    </location>
</feature>
<keyword evidence="6" id="KW-0472">Membrane</keyword>
<feature type="domain" description="DEP" evidence="8">
    <location>
        <begin position="679"/>
        <end position="753"/>
    </location>
</feature>
<keyword evidence="1" id="KW-0418">Kinase</keyword>
<dbReference type="PROSITE" id="PS00108">
    <property type="entry name" value="PROTEIN_KINASE_ST"/>
    <property type="match status" value="1"/>
</dbReference>
<keyword evidence="2 4" id="KW-0547">Nucleotide-binding</keyword>
<name>K3WIH8_GLOUD</name>
<reference evidence="9" key="3">
    <citation type="submission" date="2015-02" db="UniProtKB">
        <authorList>
            <consortium name="EnsemblProtists"/>
        </authorList>
    </citation>
    <scope>IDENTIFICATION</scope>
    <source>
        <strain evidence="9">DAOM BR144</strain>
    </source>
</reference>
<accession>K3WIH8</accession>
<keyword evidence="10" id="KW-1185">Reference proteome</keyword>
<dbReference type="Gene3D" id="1.10.10.10">
    <property type="entry name" value="Winged helix-like DNA-binding domain superfamily/Winged helix DNA-binding domain"/>
    <property type="match status" value="1"/>
</dbReference>
<evidence type="ECO:0000313" key="10">
    <source>
        <dbReference type="Proteomes" id="UP000019132"/>
    </source>
</evidence>
<dbReference type="Pfam" id="PF00610">
    <property type="entry name" value="DEP"/>
    <property type="match status" value="1"/>
</dbReference>
<feature type="binding site" evidence="4">
    <location>
        <position position="365"/>
    </location>
    <ligand>
        <name>ATP</name>
        <dbReference type="ChEBI" id="CHEBI:30616"/>
    </ligand>
</feature>
<evidence type="ECO:0000256" key="3">
    <source>
        <dbReference type="ARBA" id="ARBA00022840"/>
    </source>
</evidence>
<dbReference type="Gene3D" id="1.10.510.10">
    <property type="entry name" value="Transferase(Phosphotransferase) domain 1"/>
    <property type="match status" value="1"/>
</dbReference>
<dbReference type="EMBL" id="GL376631">
    <property type="status" value="NOT_ANNOTATED_CDS"/>
    <property type="molecule type" value="Genomic_DNA"/>
</dbReference>
<dbReference type="Pfam" id="PF00069">
    <property type="entry name" value="Pkinase"/>
    <property type="match status" value="1"/>
</dbReference>
<evidence type="ECO:0000256" key="1">
    <source>
        <dbReference type="ARBA" id="ARBA00022527"/>
    </source>
</evidence>
<feature type="transmembrane region" description="Helical" evidence="6">
    <location>
        <begin position="233"/>
        <end position="250"/>
    </location>
</feature>
<dbReference type="AlphaFoldDB" id="K3WIH8"/>
<dbReference type="PROSITE" id="PS00107">
    <property type="entry name" value="PROTEIN_KINASE_ATP"/>
    <property type="match status" value="1"/>
</dbReference>
<feature type="compositionally biased region" description="Basic and acidic residues" evidence="5">
    <location>
        <begin position="776"/>
        <end position="791"/>
    </location>
</feature>
<dbReference type="OMA" id="IMCLLCI"/>
<evidence type="ECO:0000313" key="9">
    <source>
        <dbReference type="EnsemblProtists" id="PYU1_T004770"/>
    </source>
</evidence>
<feature type="compositionally biased region" description="Acidic residues" evidence="5">
    <location>
        <begin position="792"/>
        <end position="801"/>
    </location>
</feature>
<feature type="transmembrane region" description="Helical" evidence="6">
    <location>
        <begin position="146"/>
        <end position="163"/>
    </location>
</feature>
<dbReference type="STRING" id="431595.K3WIH8"/>
<dbReference type="InterPro" id="IPR017441">
    <property type="entry name" value="Protein_kinase_ATP_BS"/>
</dbReference>
<dbReference type="EnsemblProtists" id="PYU1_T004770">
    <property type="protein sequence ID" value="PYU1_T004770"/>
    <property type="gene ID" value="PYU1_G004759"/>
</dbReference>
<evidence type="ECO:0000259" key="8">
    <source>
        <dbReference type="PROSITE" id="PS50186"/>
    </source>
</evidence>
<dbReference type="PANTHER" id="PTHR44329">
    <property type="entry name" value="SERINE/THREONINE-PROTEIN KINASE TNNI3K-RELATED"/>
    <property type="match status" value="1"/>
</dbReference>